<keyword evidence="5 6" id="KW-0472">Membrane</keyword>
<evidence type="ECO:0000313" key="9">
    <source>
        <dbReference type="EMBL" id="QPJ65148.1"/>
    </source>
</evidence>
<evidence type="ECO:0000313" key="10">
    <source>
        <dbReference type="Proteomes" id="UP000594464"/>
    </source>
</evidence>
<dbReference type="GO" id="GO:0005886">
    <property type="term" value="C:plasma membrane"/>
    <property type="evidence" value="ECO:0007669"/>
    <property type="project" value="UniProtKB-SubCell"/>
</dbReference>
<protein>
    <submittedName>
        <fullName evidence="9">FtsX-like permease family protein</fullName>
    </submittedName>
</protein>
<evidence type="ECO:0000256" key="4">
    <source>
        <dbReference type="ARBA" id="ARBA00022989"/>
    </source>
</evidence>
<feature type="transmembrane region" description="Helical" evidence="6">
    <location>
        <begin position="735"/>
        <end position="754"/>
    </location>
</feature>
<feature type="domain" description="MacB-like periplasmic core" evidence="8">
    <location>
        <begin position="30"/>
        <end position="242"/>
    </location>
</feature>
<proteinExistence type="predicted"/>
<dbReference type="AlphaFoldDB" id="A0A7T0G3B1"/>
<sequence length="857" mass="93509">MTYGTLPLRQLFRLALAECRGASARLSFFILCIAIGVGAVTVINSFTLTLQNSIQNESKGLLAADIEIKSSWAMSAKDEQILRKELGPEAEFLSIKELHAMARFPDPAKPGENGSILTELKAVPTEAPYYPLYGEFEAKPGKALEVLLEDSGAVVETSFLARTHLKAGDTFDLGKSRVTIRGIVISEPDRLSRAFSIGPRLFVSLKTLDASELIQPGSRVRHKTLVRLADSSDPEIVAFNIEHKLSDKAASTRTYKDRKSNLAQSIDRIGRYLGSIAVVALLMGGIGVAMIVRVFMAQKLDSAAIMKCLGARSRTIWNIYLLQALGLGLLGSILGAAAGYGFQFLLPAKLAGLLAIEVKPEFYWEPTFRAIILGLGTTLLFCAWPLLCASRVKPLRLFRRGFDDEHQPNIGRRERIAAGFAFTAGLIALSIWQAGSVKNAAVFLAAILVAILLSMGSAFLVVRLLKKYSWTGTVSGQYGLANLHRPNNQTLPIVACLGMGVMLLLTVRLTQMDMMAMLSSNTENSPPNYFFIDIQSDQTEQFTQALDSVAPEAERSLTPLVRSKFYSANGVKAQDWKFDNPAAEEWFINREFVLTHMSDAPPPDNEIIKGKWWGKEGASTPQVSLEEDAARRLNIDVGATLTMEIQGVQIEAPVTNIRKVNWRNMRTNFYMIYSPSALEGAPLTFVATAHVPEDKEMEVQRAVVNSLPNVTALSSRDIVKTVQNITEKLSALVDFMSGFSILSGLIILSGSIASTKYRRMQESAILKILGARRFAVARILGVEYALLGLLAGMIGAGLSALLSWGVMEYLVKAPWHFYPSVTFSAIFLTAVAAAVTGIVSSLDSLNGKPGKTLREAT</sequence>
<dbReference type="PANTHER" id="PTHR30287">
    <property type="entry name" value="MEMBRANE COMPONENT OF PREDICTED ABC SUPERFAMILY METABOLITE UPTAKE TRANSPORTER"/>
    <property type="match status" value="1"/>
</dbReference>
<feature type="transmembrane region" description="Helical" evidence="6">
    <location>
        <begin position="775"/>
        <end position="801"/>
    </location>
</feature>
<keyword evidence="3 6" id="KW-0812">Transmembrane</keyword>
<gene>
    <name evidence="9" type="ORF">G3M78_06995</name>
</gene>
<feature type="transmembrane region" description="Helical" evidence="6">
    <location>
        <begin position="821"/>
        <end position="842"/>
    </location>
</feature>
<keyword evidence="4 6" id="KW-1133">Transmembrane helix</keyword>
<feature type="domain" description="ABC3 transporter permease C-terminal" evidence="7">
    <location>
        <begin position="735"/>
        <end position="845"/>
    </location>
</feature>
<evidence type="ECO:0000259" key="8">
    <source>
        <dbReference type="Pfam" id="PF12704"/>
    </source>
</evidence>
<dbReference type="InterPro" id="IPR038766">
    <property type="entry name" value="Membrane_comp_ABC_pdt"/>
</dbReference>
<feature type="transmembrane region" description="Helical" evidence="6">
    <location>
        <begin position="272"/>
        <end position="296"/>
    </location>
</feature>
<feature type="transmembrane region" description="Helical" evidence="6">
    <location>
        <begin position="490"/>
        <end position="509"/>
    </location>
</feature>
<feature type="transmembrane region" description="Helical" evidence="6">
    <location>
        <begin position="440"/>
        <end position="462"/>
    </location>
</feature>
<keyword evidence="2" id="KW-1003">Cell membrane</keyword>
<evidence type="ECO:0000256" key="2">
    <source>
        <dbReference type="ARBA" id="ARBA00022475"/>
    </source>
</evidence>
<feature type="domain" description="ABC3 transporter permease C-terminal" evidence="7">
    <location>
        <begin position="275"/>
        <end position="392"/>
    </location>
</feature>
<dbReference type="InterPro" id="IPR025857">
    <property type="entry name" value="MacB_PCD"/>
</dbReference>
<dbReference type="InterPro" id="IPR003838">
    <property type="entry name" value="ABC3_permease_C"/>
</dbReference>
<dbReference type="Pfam" id="PF02687">
    <property type="entry name" value="FtsX"/>
    <property type="match status" value="2"/>
</dbReference>
<feature type="transmembrane region" description="Helical" evidence="6">
    <location>
        <begin position="26"/>
        <end position="46"/>
    </location>
</feature>
<dbReference type="PANTHER" id="PTHR30287:SF1">
    <property type="entry name" value="INNER MEMBRANE PROTEIN"/>
    <property type="match status" value="1"/>
</dbReference>
<evidence type="ECO:0000256" key="3">
    <source>
        <dbReference type="ARBA" id="ARBA00022692"/>
    </source>
</evidence>
<feature type="transmembrane region" description="Helical" evidence="6">
    <location>
        <begin position="416"/>
        <end position="434"/>
    </location>
</feature>
<evidence type="ECO:0000256" key="6">
    <source>
        <dbReference type="SAM" id="Phobius"/>
    </source>
</evidence>
<dbReference type="Pfam" id="PF12704">
    <property type="entry name" value="MacB_PCD"/>
    <property type="match status" value="1"/>
</dbReference>
<evidence type="ECO:0000259" key="7">
    <source>
        <dbReference type="Pfam" id="PF02687"/>
    </source>
</evidence>
<evidence type="ECO:0000256" key="1">
    <source>
        <dbReference type="ARBA" id="ARBA00004651"/>
    </source>
</evidence>
<reference evidence="10" key="1">
    <citation type="submission" date="2020-02" db="EMBL/GenBank/DDBJ databases">
        <title>Genomic and physiological characterization of two novel Nitrospinaceae genera.</title>
        <authorList>
            <person name="Mueller A.J."/>
            <person name="Jung M.-Y."/>
            <person name="Strachan C.R."/>
            <person name="Herbold C.W."/>
            <person name="Kirkegaard R.H."/>
            <person name="Daims H."/>
        </authorList>
    </citation>
    <scope>NUCLEOTIDE SEQUENCE [LARGE SCALE GENOMIC DNA]</scope>
</reference>
<comment type="subcellular location">
    <subcellularLocation>
        <location evidence="1">Cell membrane</location>
        <topology evidence="1">Multi-pass membrane protein</topology>
    </subcellularLocation>
</comment>
<accession>A0A7T0G3B1</accession>
<name>A0A7T0G3B1_9BACT</name>
<dbReference type="EMBL" id="CP048620">
    <property type="protein sequence ID" value="QPJ65148.1"/>
    <property type="molecule type" value="Genomic_DNA"/>
</dbReference>
<evidence type="ECO:0000256" key="5">
    <source>
        <dbReference type="ARBA" id="ARBA00023136"/>
    </source>
</evidence>
<dbReference type="Proteomes" id="UP000594464">
    <property type="component" value="Chromosome"/>
</dbReference>
<feature type="transmembrane region" description="Helical" evidence="6">
    <location>
        <begin position="317"/>
        <end position="346"/>
    </location>
</feature>
<organism evidence="9 10">
    <name type="scientific">Candidatus Nitrohelix vancouverensis</name>
    <dbReference type="NCBI Taxonomy" id="2705534"/>
    <lineage>
        <taxon>Bacteria</taxon>
        <taxon>Pseudomonadati</taxon>
        <taxon>Nitrospinota/Tectimicrobiota group</taxon>
        <taxon>Nitrospinota</taxon>
        <taxon>Nitrospinia</taxon>
        <taxon>Nitrospinales</taxon>
        <taxon>Nitrospinaceae</taxon>
        <taxon>Candidatus Nitrohelix</taxon>
    </lineage>
</organism>
<dbReference type="KEGG" id="nva:G3M78_06995"/>
<feature type="transmembrane region" description="Helical" evidence="6">
    <location>
        <begin position="366"/>
        <end position="389"/>
    </location>
</feature>